<dbReference type="GO" id="GO:0042910">
    <property type="term" value="F:xenobiotic transmembrane transporter activity"/>
    <property type="evidence" value="ECO:0007669"/>
    <property type="project" value="InterPro"/>
</dbReference>
<dbReference type="GO" id="GO:0015297">
    <property type="term" value="F:antiporter activity"/>
    <property type="evidence" value="ECO:0007669"/>
    <property type="project" value="UniProtKB-KW"/>
</dbReference>
<keyword evidence="5 10" id="KW-0812">Transmembrane</keyword>
<dbReference type="InterPro" id="IPR002528">
    <property type="entry name" value="MATE_fam"/>
</dbReference>
<keyword evidence="8 10" id="KW-0472">Membrane</keyword>
<dbReference type="EMBL" id="CP035807">
    <property type="protein sequence ID" value="QEN05510.1"/>
    <property type="molecule type" value="Genomic_DNA"/>
</dbReference>
<dbReference type="InterPro" id="IPR048279">
    <property type="entry name" value="MdtK-like"/>
</dbReference>
<sequence>MEKMEENKFDKSEIKGIFTGPLSPVIIKLAMPILAGMVFQLFYTIVDTAFINFIDPKNPAILGGTGYIFPVMFVAMALSNGLSVGLSALVAKGIGEKDDNIIYKTAESGLFIALVISVLVYVFGYVFSEQIILGLGATGDYFKYGHDYFIYILPITGFMLFGSVLGGILQGEGLMQKFMNYMIIGTVLNIVLDPFFIFESINLKFITIPGLGLGVKGAAIATVIGQFFSFIYLVSIFIKKETLVTLEWKFSHVTPSIMKRIFFIGFPQSFGQLIMSFAFVIMNLIATKIDPLIVTSSSLVGRVEQLVYMPLFAIAAATITVVGQNMGRKSVDRVEKTWKVSMLISAGIVLFTSSMFFIFAQKIYGLFKQTPEVTFYAVTQTRVIMPFMLISAVVIITRAVYQAIGYPIPGLMLTSLRFFVIVIPSMLIYVFVFDLGFHGMLYGHITAMIVTAIVAWFWMKSSMKKLKLGKLKTI</sequence>
<dbReference type="Proteomes" id="UP000323824">
    <property type="component" value="Chromosome"/>
</dbReference>
<dbReference type="KEGG" id="sper:EW093_12555"/>
<evidence type="ECO:0000256" key="10">
    <source>
        <dbReference type="SAM" id="Phobius"/>
    </source>
</evidence>
<feature type="transmembrane region" description="Helical" evidence="10">
    <location>
        <begin position="110"/>
        <end position="128"/>
    </location>
</feature>
<dbReference type="PIRSF" id="PIRSF006603">
    <property type="entry name" value="DinF"/>
    <property type="match status" value="1"/>
</dbReference>
<feature type="transmembrane region" description="Helical" evidence="10">
    <location>
        <begin position="148"/>
        <end position="169"/>
    </location>
</feature>
<evidence type="ECO:0000256" key="7">
    <source>
        <dbReference type="ARBA" id="ARBA00023065"/>
    </source>
</evidence>
<dbReference type="AlphaFoldDB" id="A0A5C1QEL3"/>
<proteinExistence type="predicted"/>
<dbReference type="PANTHER" id="PTHR43298">
    <property type="entry name" value="MULTIDRUG RESISTANCE PROTEIN NORM-RELATED"/>
    <property type="match status" value="1"/>
</dbReference>
<feature type="transmembrane region" description="Helical" evidence="10">
    <location>
        <begin position="21"/>
        <end position="46"/>
    </location>
</feature>
<keyword evidence="4" id="KW-1003">Cell membrane</keyword>
<evidence type="ECO:0000256" key="5">
    <source>
        <dbReference type="ARBA" id="ARBA00022692"/>
    </source>
</evidence>
<feature type="transmembrane region" description="Helical" evidence="10">
    <location>
        <begin position="181"/>
        <end position="198"/>
    </location>
</feature>
<dbReference type="GO" id="GO:0005886">
    <property type="term" value="C:plasma membrane"/>
    <property type="evidence" value="ECO:0007669"/>
    <property type="project" value="UniProtKB-SubCell"/>
</dbReference>
<keyword evidence="7" id="KW-0406">Ion transport</keyword>
<feature type="transmembrane region" description="Helical" evidence="10">
    <location>
        <begin position="416"/>
        <end position="433"/>
    </location>
</feature>
<evidence type="ECO:0000256" key="2">
    <source>
        <dbReference type="ARBA" id="ARBA00022448"/>
    </source>
</evidence>
<reference evidence="11 12" key="1">
    <citation type="submission" date="2019-02" db="EMBL/GenBank/DDBJ databases">
        <authorList>
            <person name="Fomenkov A."/>
            <person name="Dubinina G."/>
            <person name="Grabovich M."/>
            <person name="Vincze T."/>
            <person name="Roberts R.J."/>
        </authorList>
    </citation>
    <scope>NUCLEOTIDE SEQUENCE [LARGE SCALE GENOMIC DNA]</scope>
    <source>
        <strain evidence="11 12">P</strain>
    </source>
</reference>
<feature type="transmembrane region" description="Helical" evidence="10">
    <location>
        <begin position="439"/>
        <end position="459"/>
    </location>
</feature>
<evidence type="ECO:0000313" key="11">
    <source>
        <dbReference type="EMBL" id="QEN05510.1"/>
    </source>
</evidence>
<evidence type="ECO:0000256" key="9">
    <source>
        <dbReference type="ARBA" id="ARBA00031636"/>
    </source>
</evidence>
<name>A0A5C1QEL3_9SPIO</name>
<evidence type="ECO:0000256" key="6">
    <source>
        <dbReference type="ARBA" id="ARBA00022989"/>
    </source>
</evidence>
<dbReference type="Pfam" id="PF01554">
    <property type="entry name" value="MatE"/>
    <property type="match status" value="2"/>
</dbReference>
<evidence type="ECO:0000313" key="12">
    <source>
        <dbReference type="Proteomes" id="UP000323824"/>
    </source>
</evidence>
<reference evidence="11 12" key="2">
    <citation type="submission" date="2019-09" db="EMBL/GenBank/DDBJ databases">
        <title>Complete Genome Sequence and Methylome Analysis of free living Spirochaetas.</title>
        <authorList>
            <person name="Leshcheva N."/>
            <person name="Mikheeva N."/>
        </authorList>
    </citation>
    <scope>NUCLEOTIDE SEQUENCE [LARGE SCALE GENOMIC DNA]</scope>
    <source>
        <strain evidence="11 12">P</strain>
    </source>
</reference>
<dbReference type="OrthoDB" id="9806302at2"/>
<feature type="transmembrane region" description="Helical" evidence="10">
    <location>
        <begin position="218"/>
        <end position="239"/>
    </location>
</feature>
<dbReference type="NCBIfam" id="TIGR00797">
    <property type="entry name" value="matE"/>
    <property type="match status" value="1"/>
</dbReference>
<feature type="transmembrane region" description="Helical" evidence="10">
    <location>
        <begin position="306"/>
        <end position="323"/>
    </location>
</feature>
<dbReference type="PANTHER" id="PTHR43298:SF2">
    <property type="entry name" value="FMN_FAD EXPORTER YEEO-RELATED"/>
    <property type="match status" value="1"/>
</dbReference>
<feature type="transmembrane region" description="Helical" evidence="10">
    <location>
        <begin position="66"/>
        <end position="90"/>
    </location>
</feature>
<dbReference type="InterPro" id="IPR050222">
    <property type="entry name" value="MATE_MdtK"/>
</dbReference>
<evidence type="ECO:0000256" key="3">
    <source>
        <dbReference type="ARBA" id="ARBA00022449"/>
    </source>
</evidence>
<keyword evidence="2" id="KW-0813">Transport</keyword>
<dbReference type="GO" id="GO:0006811">
    <property type="term" value="P:monoatomic ion transport"/>
    <property type="evidence" value="ECO:0007669"/>
    <property type="project" value="UniProtKB-KW"/>
</dbReference>
<dbReference type="RefSeq" id="WP_149568748.1">
    <property type="nucleotide sequence ID" value="NZ_CP035807.1"/>
</dbReference>
<organism evidence="11 12">
    <name type="scientific">Thiospirochaeta perfilievii</name>
    <dbReference type="NCBI Taxonomy" id="252967"/>
    <lineage>
        <taxon>Bacteria</taxon>
        <taxon>Pseudomonadati</taxon>
        <taxon>Spirochaetota</taxon>
        <taxon>Spirochaetia</taxon>
        <taxon>Spirochaetales</taxon>
        <taxon>Spirochaetaceae</taxon>
        <taxon>Thiospirochaeta</taxon>
    </lineage>
</organism>
<feature type="transmembrane region" description="Helical" evidence="10">
    <location>
        <begin position="343"/>
        <end position="364"/>
    </location>
</feature>
<evidence type="ECO:0000256" key="1">
    <source>
        <dbReference type="ARBA" id="ARBA00004651"/>
    </source>
</evidence>
<comment type="subcellular location">
    <subcellularLocation>
        <location evidence="1">Cell membrane</location>
        <topology evidence="1">Multi-pass membrane protein</topology>
    </subcellularLocation>
</comment>
<evidence type="ECO:0000256" key="8">
    <source>
        <dbReference type="ARBA" id="ARBA00023136"/>
    </source>
</evidence>
<accession>A0A5C1QEL3</accession>
<feature type="transmembrane region" description="Helical" evidence="10">
    <location>
        <begin position="260"/>
        <end position="286"/>
    </location>
</feature>
<feature type="transmembrane region" description="Helical" evidence="10">
    <location>
        <begin position="384"/>
        <end position="404"/>
    </location>
</feature>
<keyword evidence="6 10" id="KW-1133">Transmembrane helix</keyword>
<gene>
    <name evidence="11" type="ORF">EW093_12555</name>
</gene>
<keyword evidence="12" id="KW-1185">Reference proteome</keyword>
<evidence type="ECO:0000256" key="4">
    <source>
        <dbReference type="ARBA" id="ARBA00022475"/>
    </source>
</evidence>
<protein>
    <recommendedName>
        <fullName evidence="9">Multidrug-efflux transporter</fullName>
    </recommendedName>
</protein>
<keyword evidence="3" id="KW-0050">Antiport</keyword>